<dbReference type="Gene3D" id="3.30.70.920">
    <property type="match status" value="1"/>
</dbReference>
<dbReference type="GO" id="GO:0043565">
    <property type="term" value="F:sequence-specific DNA binding"/>
    <property type="evidence" value="ECO:0007669"/>
    <property type="project" value="InterPro"/>
</dbReference>
<dbReference type="InterPro" id="IPR000485">
    <property type="entry name" value="AsnC-type_HTH_dom"/>
</dbReference>
<keyword evidence="6" id="KW-1185">Reference proteome</keyword>
<dbReference type="PANTHER" id="PTHR30154:SF34">
    <property type="entry name" value="TRANSCRIPTIONAL REGULATOR AZLB"/>
    <property type="match status" value="1"/>
</dbReference>
<organism evidence="5 6">
    <name type="scientific">Bradyrhizobium stylosanthis</name>
    <dbReference type="NCBI Taxonomy" id="1803665"/>
    <lineage>
        <taxon>Bacteria</taxon>
        <taxon>Pseudomonadati</taxon>
        <taxon>Pseudomonadota</taxon>
        <taxon>Alphaproteobacteria</taxon>
        <taxon>Hyphomicrobiales</taxon>
        <taxon>Nitrobacteraceae</taxon>
        <taxon>Bradyrhizobium</taxon>
    </lineage>
</organism>
<sequence>MNGLRYNLSNWGALMIEDHDVRILAHLQKDGRATNQQLADEVGMSTSACWRRVRALEESGVIQGYAALVAREQAGFAMSAILHVSLERHDAKFVDEFVASVTKRREVLECFATTGDADYHLRVVVQDMAAYNRFLDEFMFRIPGIRYVRSNVVLKEIKTGVALPF</sequence>
<evidence type="ECO:0000313" key="6">
    <source>
        <dbReference type="Proteomes" id="UP000319949"/>
    </source>
</evidence>
<dbReference type="PROSITE" id="PS50956">
    <property type="entry name" value="HTH_ASNC_2"/>
    <property type="match status" value="1"/>
</dbReference>
<feature type="domain" description="HTH asnC-type" evidence="4">
    <location>
        <begin position="16"/>
        <end position="77"/>
    </location>
</feature>
<dbReference type="SUPFAM" id="SSF46785">
    <property type="entry name" value="Winged helix' DNA-binding domain"/>
    <property type="match status" value="1"/>
</dbReference>
<dbReference type="InterPro" id="IPR011991">
    <property type="entry name" value="ArsR-like_HTH"/>
</dbReference>
<keyword evidence="1" id="KW-0805">Transcription regulation</keyword>
<dbReference type="InterPro" id="IPR036388">
    <property type="entry name" value="WH-like_DNA-bd_sf"/>
</dbReference>
<dbReference type="FunFam" id="3.30.70.920:FF:000008">
    <property type="entry name" value="Transcriptional regulator, AsnC family"/>
    <property type="match status" value="1"/>
</dbReference>
<dbReference type="InterPro" id="IPR019885">
    <property type="entry name" value="Tscrpt_reg_HTH_AsnC-type_CS"/>
</dbReference>
<keyword evidence="2 5" id="KW-0238">DNA-binding</keyword>
<evidence type="ECO:0000256" key="3">
    <source>
        <dbReference type="ARBA" id="ARBA00023163"/>
    </source>
</evidence>
<accession>A0A560EAD7</accession>
<dbReference type="Pfam" id="PF13412">
    <property type="entry name" value="HTH_24"/>
    <property type="match status" value="1"/>
</dbReference>
<dbReference type="SMART" id="SM00344">
    <property type="entry name" value="HTH_ASNC"/>
    <property type="match status" value="1"/>
</dbReference>
<evidence type="ECO:0000313" key="5">
    <source>
        <dbReference type="EMBL" id="TWB06317.1"/>
    </source>
</evidence>
<dbReference type="InterPro" id="IPR036390">
    <property type="entry name" value="WH_DNA-bd_sf"/>
</dbReference>
<reference evidence="5 6" key="1">
    <citation type="submission" date="2019-06" db="EMBL/GenBank/DDBJ databases">
        <title>Genomic Encyclopedia of Type Strains, Phase IV (KMG-V): Genome sequencing to study the core and pangenomes of soil and plant-associated prokaryotes.</title>
        <authorList>
            <person name="Whitman W."/>
        </authorList>
    </citation>
    <scope>NUCLEOTIDE SEQUENCE [LARGE SCALE GENOMIC DNA]</scope>
    <source>
        <strain evidence="5 6">BR 510</strain>
    </source>
</reference>
<gene>
    <name evidence="5" type="ORF">FBZ96_101126</name>
</gene>
<proteinExistence type="predicted"/>
<dbReference type="EMBL" id="VITK01000001">
    <property type="protein sequence ID" value="TWB06317.1"/>
    <property type="molecule type" value="Genomic_DNA"/>
</dbReference>
<evidence type="ECO:0000256" key="2">
    <source>
        <dbReference type="ARBA" id="ARBA00023125"/>
    </source>
</evidence>
<dbReference type="SUPFAM" id="SSF54909">
    <property type="entry name" value="Dimeric alpha+beta barrel"/>
    <property type="match status" value="1"/>
</dbReference>
<dbReference type="Pfam" id="PF01037">
    <property type="entry name" value="AsnC_trans_reg"/>
    <property type="match status" value="1"/>
</dbReference>
<dbReference type="Gene3D" id="1.10.10.10">
    <property type="entry name" value="Winged helix-like DNA-binding domain superfamily/Winged helix DNA-binding domain"/>
    <property type="match status" value="1"/>
</dbReference>
<dbReference type="Proteomes" id="UP000319949">
    <property type="component" value="Unassembled WGS sequence"/>
</dbReference>
<dbReference type="GO" id="GO:0043200">
    <property type="term" value="P:response to amino acid"/>
    <property type="evidence" value="ECO:0007669"/>
    <property type="project" value="TreeGrafter"/>
</dbReference>
<dbReference type="InterPro" id="IPR019887">
    <property type="entry name" value="Tscrpt_reg_AsnC/Lrp_C"/>
</dbReference>
<dbReference type="PANTHER" id="PTHR30154">
    <property type="entry name" value="LEUCINE-RESPONSIVE REGULATORY PROTEIN"/>
    <property type="match status" value="1"/>
</dbReference>
<dbReference type="CDD" id="cd00090">
    <property type="entry name" value="HTH_ARSR"/>
    <property type="match status" value="1"/>
</dbReference>
<name>A0A560EAD7_9BRAD</name>
<dbReference type="InterPro" id="IPR011008">
    <property type="entry name" value="Dimeric_a/b-barrel"/>
</dbReference>
<evidence type="ECO:0000259" key="4">
    <source>
        <dbReference type="PROSITE" id="PS50956"/>
    </source>
</evidence>
<dbReference type="GO" id="GO:0006355">
    <property type="term" value="P:regulation of DNA-templated transcription"/>
    <property type="evidence" value="ECO:0007669"/>
    <property type="project" value="UniProtKB-ARBA"/>
</dbReference>
<dbReference type="PROSITE" id="PS00519">
    <property type="entry name" value="HTH_ASNC_1"/>
    <property type="match status" value="1"/>
</dbReference>
<dbReference type="AlphaFoldDB" id="A0A560EAD7"/>
<dbReference type="STRING" id="1803665.GCA_001641335_03915"/>
<dbReference type="InterPro" id="IPR019888">
    <property type="entry name" value="Tscrpt_reg_AsnC-like"/>
</dbReference>
<keyword evidence="3" id="KW-0804">Transcription</keyword>
<dbReference type="GO" id="GO:0005829">
    <property type="term" value="C:cytosol"/>
    <property type="evidence" value="ECO:0007669"/>
    <property type="project" value="TreeGrafter"/>
</dbReference>
<comment type="caution">
    <text evidence="5">The sequence shown here is derived from an EMBL/GenBank/DDBJ whole genome shotgun (WGS) entry which is preliminary data.</text>
</comment>
<protein>
    <submittedName>
        <fullName evidence="5">DNA-binding Lrp family transcriptional regulator</fullName>
    </submittedName>
</protein>
<dbReference type="PRINTS" id="PR00033">
    <property type="entry name" value="HTHASNC"/>
</dbReference>
<evidence type="ECO:0000256" key="1">
    <source>
        <dbReference type="ARBA" id="ARBA00023015"/>
    </source>
</evidence>